<feature type="compositionally biased region" description="Pro residues" evidence="1">
    <location>
        <begin position="205"/>
        <end position="214"/>
    </location>
</feature>
<gene>
    <name evidence="2" type="ORF">INT47_004034</name>
</gene>
<dbReference type="EMBL" id="JAEPRD010000489">
    <property type="protein sequence ID" value="KAG2191041.1"/>
    <property type="molecule type" value="Genomic_DNA"/>
</dbReference>
<feature type="compositionally biased region" description="Low complexity" evidence="1">
    <location>
        <begin position="172"/>
        <end position="184"/>
    </location>
</feature>
<dbReference type="Proteomes" id="UP000603453">
    <property type="component" value="Unassembled WGS sequence"/>
</dbReference>
<feature type="compositionally biased region" description="Basic and acidic residues" evidence="1">
    <location>
        <begin position="186"/>
        <end position="197"/>
    </location>
</feature>
<feature type="compositionally biased region" description="Pro residues" evidence="1">
    <location>
        <begin position="156"/>
        <end position="171"/>
    </location>
</feature>
<evidence type="ECO:0000313" key="3">
    <source>
        <dbReference type="Proteomes" id="UP000603453"/>
    </source>
</evidence>
<protein>
    <recommendedName>
        <fullName evidence="4">MADF domain-containing protein</fullName>
    </recommendedName>
</protein>
<proteinExistence type="predicted"/>
<accession>A0A8H7QGI1</accession>
<sequence length="243" mass="27496">MFLHIAYRNLQKEYNEKAQHANVPPRELEPIKSKWNSLVENYKKEVTRRSTTGESGSAADQIYDKLDGILQNYLTIRPPCTYSSQTRRFTDNTTQPPVPVPTAEAYPLPSSSSSHPSSSTFEHVRPSMSEDLEPPTSRRRTVPPQSYPPRQTSPLYQPPSPSFHCQPPPSFQQPSPASSPQQEPTPHPRQEPTHRPPQESTTRPRQPPNQPVPPRLRQANLTPEQLGWEAVQNRVSCGDLARL</sequence>
<evidence type="ECO:0000313" key="2">
    <source>
        <dbReference type="EMBL" id="KAG2191041.1"/>
    </source>
</evidence>
<feature type="compositionally biased region" description="Low complexity" evidence="1">
    <location>
        <begin position="109"/>
        <end position="119"/>
    </location>
</feature>
<reference evidence="2" key="1">
    <citation type="submission" date="2020-12" db="EMBL/GenBank/DDBJ databases">
        <title>Metabolic potential, ecology and presence of endohyphal bacteria is reflected in genomic diversity of Mucoromycotina.</title>
        <authorList>
            <person name="Muszewska A."/>
            <person name="Okrasinska A."/>
            <person name="Steczkiewicz K."/>
            <person name="Drgas O."/>
            <person name="Orlowska M."/>
            <person name="Perlinska-Lenart U."/>
            <person name="Aleksandrzak-Piekarczyk T."/>
            <person name="Szatraj K."/>
            <person name="Zielenkiewicz U."/>
            <person name="Pilsyk S."/>
            <person name="Malc E."/>
            <person name="Mieczkowski P."/>
            <person name="Kruszewska J.S."/>
            <person name="Biernat P."/>
            <person name="Pawlowska J."/>
        </authorList>
    </citation>
    <scope>NUCLEOTIDE SEQUENCE</scope>
    <source>
        <strain evidence="2">WA0000017839</strain>
    </source>
</reference>
<evidence type="ECO:0000256" key="1">
    <source>
        <dbReference type="SAM" id="MobiDB-lite"/>
    </source>
</evidence>
<dbReference type="AlphaFoldDB" id="A0A8H7QGI1"/>
<evidence type="ECO:0008006" key="4">
    <source>
        <dbReference type="Google" id="ProtNLM"/>
    </source>
</evidence>
<feature type="region of interest" description="Disordered" evidence="1">
    <location>
        <begin position="82"/>
        <end position="226"/>
    </location>
</feature>
<organism evidence="2 3">
    <name type="scientific">Mucor saturninus</name>
    <dbReference type="NCBI Taxonomy" id="64648"/>
    <lineage>
        <taxon>Eukaryota</taxon>
        <taxon>Fungi</taxon>
        <taxon>Fungi incertae sedis</taxon>
        <taxon>Mucoromycota</taxon>
        <taxon>Mucoromycotina</taxon>
        <taxon>Mucoromycetes</taxon>
        <taxon>Mucorales</taxon>
        <taxon>Mucorineae</taxon>
        <taxon>Mucoraceae</taxon>
        <taxon>Mucor</taxon>
    </lineage>
</organism>
<comment type="caution">
    <text evidence="2">The sequence shown here is derived from an EMBL/GenBank/DDBJ whole genome shotgun (WGS) entry which is preliminary data.</text>
</comment>
<keyword evidence="3" id="KW-1185">Reference proteome</keyword>
<name>A0A8H7QGI1_9FUNG</name>
<feature type="compositionally biased region" description="Polar residues" evidence="1">
    <location>
        <begin position="82"/>
        <end position="95"/>
    </location>
</feature>